<proteinExistence type="predicted"/>
<dbReference type="Proteomes" id="UP000837803">
    <property type="component" value="Unassembled WGS sequence"/>
</dbReference>
<feature type="domain" description="Glycoamylase-like" evidence="1">
    <location>
        <begin position="213"/>
        <end position="448"/>
    </location>
</feature>
<sequence length="466" mass="52480">MRALAVLLLALLTTCQSPPGGGGRAVSDGAGGTVTDTTAFSIDELQRRTFNYFWETALPGNYQIPDRWPTENFSSIAATGFGLTSYLVGVERGYVTRDEAAERTLLTLEQLWTLPQGPAMTGVAGYKGFFYHFLTNDQALRFKEVELSTIDTGLLMAGILSAQSYFDADTDRERRIRELADQLYRRVEWDWSLNDEGRMSMGWRPDRKFIPAQWKGYNEAMILLVLGLGSPTHPLPDDAWQRWTDGYEWADFQGYEHLNFSPLFGHQYSQMYIDFRGIQDDYMREHDSDYFENSRLATLANRAYCIDNPGEFAGYGPRQWGLTACDGPGGLDTVIDGRPLKFFGYRARGASARHVVDDGTIAPTAAGGSVPFAPEECLAALEHMWTTQYDSLVGRYGFRDAFNPTYTFDGHTGGWYDIDYLGIDQGPILIQLENHRSELVWKLMAKNPYIRRGLERAGFTGGWLAD</sequence>
<comment type="caution">
    <text evidence="2">The sequence shown here is derived from an EMBL/GenBank/DDBJ whole genome shotgun (WGS) entry which is preliminary data.</text>
</comment>
<dbReference type="InterPro" id="IPR019282">
    <property type="entry name" value="Glycoamylase-like_cons_dom"/>
</dbReference>
<evidence type="ECO:0000313" key="3">
    <source>
        <dbReference type="Proteomes" id="UP000837803"/>
    </source>
</evidence>
<evidence type="ECO:0000313" key="2">
    <source>
        <dbReference type="EMBL" id="CAH1000679.1"/>
    </source>
</evidence>
<reference evidence="2" key="1">
    <citation type="submission" date="2021-12" db="EMBL/GenBank/DDBJ databases">
        <authorList>
            <person name="Rodrigo-Torres L."/>
            <person name="Arahal R. D."/>
            <person name="Lucena T."/>
        </authorList>
    </citation>
    <scope>NUCLEOTIDE SEQUENCE</scope>
    <source>
        <strain evidence="2">CECT 8419</strain>
    </source>
</reference>
<protein>
    <recommendedName>
        <fullName evidence="1">Glycoamylase-like domain-containing protein</fullName>
    </recommendedName>
</protein>
<dbReference type="RefSeq" id="WP_238750717.1">
    <property type="nucleotide sequence ID" value="NZ_CAKLPZ010000002.1"/>
</dbReference>
<dbReference type="EMBL" id="CAKLPZ010000002">
    <property type="protein sequence ID" value="CAH1000679.1"/>
    <property type="molecule type" value="Genomic_DNA"/>
</dbReference>
<dbReference type="Gene3D" id="1.50.10.140">
    <property type="match status" value="1"/>
</dbReference>
<evidence type="ECO:0000259" key="1">
    <source>
        <dbReference type="Pfam" id="PF10091"/>
    </source>
</evidence>
<keyword evidence="3" id="KW-1185">Reference proteome</keyword>
<accession>A0ABM9B0P8</accession>
<gene>
    <name evidence="2" type="ORF">LEM8419_01813</name>
</gene>
<dbReference type="Pfam" id="PF10091">
    <property type="entry name" value="Glycoamylase"/>
    <property type="match status" value="1"/>
</dbReference>
<organism evidence="2 3">
    <name type="scientific">Neolewinella maritima</name>
    <dbReference type="NCBI Taxonomy" id="1383882"/>
    <lineage>
        <taxon>Bacteria</taxon>
        <taxon>Pseudomonadati</taxon>
        <taxon>Bacteroidota</taxon>
        <taxon>Saprospiria</taxon>
        <taxon>Saprospirales</taxon>
        <taxon>Lewinellaceae</taxon>
        <taxon>Neolewinella</taxon>
    </lineage>
</organism>
<dbReference type="PIRSF" id="PIRSF028431">
    <property type="entry name" value="UCP028431"/>
    <property type="match status" value="1"/>
</dbReference>
<dbReference type="InterPro" id="IPR016883">
    <property type="entry name" value="UCP028431"/>
</dbReference>
<name>A0ABM9B0P8_9BACT</name>